<evidence type="ECO:0000256" key="1">
    <source>
        <dbReference type="SAM" id="SignalP"/>
    </source>
</evidence>
<dbReference type="eggNOG" id="COG1653">
    <property type="taxonomic scope" value="Bacteria"/>
</dbReference>
<dbReference type="Gene3D" id="3.40.190.10">
    <property type="entry name" value="Periplasmic binding protein-like II"/>
    <property type="match status" value="2"/>
</dbReference>
<sequence length="453" mass="51033">MMSRKSFKLLTAFLVIFALIVGAVGCSQSAKSPSSEATSNTQQDAKQQQQTIKIKFLSNLPDRTSGQGKLEQMLIDEYMKEHPNVKIEVEALQDEPYKQKFKVYAASNEMPDIFMVWGQPSFFLPVMKAGLVEEIKMDQIKDYGFKTSSLKDFMYEGKLYGLPRNTDFMVLYYNKGLFDKYSVNVPNTFDELLGAVKTFRKNNIAPISINGKDKWSLAILYQDLVLKESGDQEYIYRVLSEKNNISKDPILLKAAKDFVELVNAGGFQDSFIAADYGAANNLFAQEKAAMYYMGSWEVGMATNPNFSDSFKKNLDVTYFPIISGGKAKNTDILAWHGGGYAVSSKSPVKEEAMKLLLFMMEPNRWTKIGWQEGLVVPGQDWSKFMTGNETELQKKLTQIFSSATSVSGTVWQDSYTPNFKTEAETLIQMLAAKTITPEQFLSKLEELAKAEIQ</sequence>
<dbReference type="PANTHER" id="PTHR43649">
    <property type="entry name" value="ARABINOSE-BINDING PROTEIN-RELATED"/>
    <property type="match status" value="1"/>
</dbReference>
<dbReference type="InterPro" id="IPR050490">
    <property type="entry name" value="Bact_solute-bd_prot1"/>
</dbReference>
<dbReference type="PROSITE" id="PS51257">
    <property type="entry name" value="PROKAR_LIPOPROTEIN"/>
    <property type="match status" value="1"/>
</dbReference>
<dbReference type="HOGENOM" id="CLU_031285_12_0_9"/>
<evidence type="ECO:0000313" key="2">
    <source>
        <dbReference type="EMBL" id="AAM25486.1"/>
    </source>
</evidence>
<feature type="chain" id="PRO_5038506528" evidence="1">
    <location>
        <begin position="24"/>
        <end position="453"/>
    </location>
</feature>
<keyword evidence="3" id="KW-1185">Reference proteome</keyword>
<keyword evidence="1" id="KW-0732">Signal</keyword>
<dbReference type="EMBL" id="AE008691">
    <property type="protein sequence ID" value="AAM25486.1"/>
    <property type="molecule type" value="Genomic_DNA"/>
</dbReference>
<name>Q8R7Q3_CALS4</name>
<organism evidence="2 3">
    <name type="scientific">Caldanaerobacter subterraneus subsp. tengcongensis (strain DSM 15242 / JCM 11007 / NBRC 100824 / MB4)</name>
    <name type="common">Thermoanaerobacter tengcongensis</name>
    <dbReference type="NCBI Taxonomy" id="273068"/>
    <lineage>
        <taxon>Bacteria</taxon>
        <taxon>Bacillati</taxon>
        <taxon>Bacillota</taxon>
        <taxon>Clostridia</taxon>
        <taxon>Thermoanaerobacterales</taxon>
        <taxon>Thermoanaerobacteraceae</taxon>
        <taxon>Caldanaerobacter</taxon>
    </lineage>
</organism>
<dbReference type="PANTHER" id="PTHR43649:SF17">
    <property type="entry name" value="ABC TRANSPORTER SOLUTE BINDING PROTEIN-SUGAR TRANSPORT"/>
    <property type="match status" value="1"/>
</dbReference>
<dbReference type="InterPro" id="IPR006059">
    <property type="entry name" value="SBP"/>
</dbReference>
<feature type="signal peptide" evidence="1">
    <location>
        <begin position="1"/>
        <end position="23"/>
    </location>
</feature>
<gene>
    <name evidence="2" type="primary">UgpB5</name>
    <name evidence="2" type="ordered locus">TTE2345</name>
</gene>
<dbReference type="SUPFAM" id="SSF53850">
    <property type="entry name" value="Periplasmic binding protein-like II"/>
    <property type="match status" value="1"/>
</dbReference>
<dbReference type="AlphaFoldDB" id="Q8R7Q3"/>
<evidence type="ECO:0000313" key="3">
    <source>
        <dbReference type="Proteomes" id="UP000000555"/>
    </source>
</evidence>
<dbReference type="KEGG" id="tte:TTE2345"/>
<dbReference type="Proteomes" id="UP000000555">
    <property type="component" value="Chromosome"/>
</dbReference>
<accession>Q8R7Q3</accession>
<dbReference type="Pfam" id="PF01547">
    <property type="entry name" value="SBP_bac_1"/>
    <property type="match status" value="1"/>
</dbReference>
<protein>
    <submittedName>
        <fullName evidence="2">Sugar-binding periplasmic proteins/domains</fullName>
    </submittedName>
</protein>
<proteinExistence type="predicted"/>
<reference evidence="2 3" key="1">
    <citation type="journal article" date="2002" name="Genome Res.">
        <title>A complete sequence of the T. tengcongensis genome.</title>
        <authorList>
            <person name="Bao Q."/>
            <person name="Tian Y."/>
            <person name="Li W."/>
            <person name="Xu Z."/>
            <person name="Xuan Z."/>
            <person name="Hu S."/>
            <person name="Dong W."/>
            <person name="Yang J."/>
            <person name="Chen Y."/>
            <person name="Xue Y."/>
            <person name="Xu Y."/>
            <person name="Lai X."/>
            <person name="Huang L."/>
            <person name="Dong X."/>
            <person name="Ma Y."/>
            <person name="Ling L."/>
            <person name="Tan H."/>
            <person name="Chen R."/>
            <person name="Wang J."/>
            <person name="Yu J."/>
            <person name="Yang H."/>
        </authorList>
    </citation>
    <scope>NUCLEOTIDE SEQUENCE [LARGE SCALE GENOMIC DNA]</scope>
    <source>
        <strain evidence="3">DSM 15242 / JCM 11007 / NBRC 100824 / MB4</strain>
    </source>
</reference>
<dbReference type="STRING" id="273068.TTE2345"/>